<evidence type="ECO:0000313" key="4">
    <source>
        <dbReference type="Proteomes" id="UP000055611"/>
    </source>
</evidence>
<dbReference type="SUPFAM" id="SSF52540">
    <property type="entry name" value="P-loop containing nucleoside triphosphate hydrolases"/>
    <property type="match status" value="1"/>
</dbReference>
<keyword evidence="1" id="KW-0067">ATP-binding</keyword>
<feature type="binding site" evidence="1">
    <location>
        <position position="120"/>
    </location>
    <ligand>
        <name>ATP</name>
        <dbReference type="ChEBI" id="CHEBI:30616"/>
    </ligand>
</feature>
<gene>
    <name evidence="1" type="primary">aroK</name>
    <name evidence="2" type="ORF">AWY79_10115</name>
    <name evidence="3" type="ORF">EDC59_103137</name>
</gene>
<feature type="binding site" evidence="1">
    <location>
        <position position="139"/>
    </location>
    <ligand>
        <name>substrate</name>
    </ligand>
</feature>
<reference evidence="2 4" key="1">
    <citation type="journal article" date="2016" name="Front. Microbiol.">
        <title>Genome Sequence of the Piezophilic, Mesophilic Sulfate-Reducing Bacterium Desulfovibrio indicus J2T.</title>
        <authorList>
            <person name="Cao J."/>
            <person name="Maignien L."/>
            <person name="Shao Z."/>
            <person name="Alain K."/>
            <person name="Jebbar M."/>
        </authorList>
    </citation>
    <scope>NUCLEOTIDE SEQUENCE [LARGE SCALE GENOMIC DNA]</scope>
    <source>
        <strain evidence="2 4">J2</strain>
    </source>
</reference>
<dbReference type="EMBL" id="SOBK01000003">
    <property type="protein sequence ID" value="TDT89839.1"/>
    <property type="molecule type" value="Genomic_DNA"/>
</dbReference>
<organism evidence="3 5">
    <name type="scientific">Pseudodesulfovibrio indicus</name>
    <dbReference type="NCBI Taxonomy" id="1716143"/>
    <lineage>
        <taxon>Bacteria</taxon>
        <taxon>Pseudomonadati</taxon>
        <taxon>Thermodesulfobacteriota</taxon>
        <taxon>Desulfovibrionia</taxon>
        <taxon>Desulfovibrionales</taxon>
        <taxon>Desulfovibrionaceae</taxon>
    </lineage>
</organism>
<dbReference type="Proteomes" id="UP000055611">
    <property type="component" value="Chromosome"/>
</dbReference>
<dbReference type="GO" id="GO:0000287">
    <property type="term" value="F:magnesium ion binding"/>
    <property type="evidence" value="ECO:0007669"/>
    <property type="project" value="UniProtKB-UniRule"/>
</dbReference>
<dbReference type="InterPro" id="IPR000623">
    <property type="entry name" value="Shikimate_kinase/TSH1"/>
</dbReference>
<comment type="function">
    <text evidence="1">Catalyzes the specific phosphorylation of the 3-hydroxyl group of shikimic acid using ATP as a cosubstrate.</text>
</comment>
<keyword evidence="1 3" id="KW-0418">Kinase</keyword>
<dbReference type="GO" id="GO:0008652">
    <property type="term" value="P:amino acid biosynthetic process"/>
    <property type="evidence" value="ECO:0007669"/>
    <property type="project" value="UniProtKB-KW"/>
</dbReference>
<evidence type="ECO:0000256" key="1">
    <source>
        <dbReference type="HAMAP-Rule" id="MF_00109"/>
    </source>
</evidence>
<reference evidence="3 5" key="2">
    <citation type="submission" date="2019-03" db="EMBL/GenBank/DDBJ databases">
        <title>Genomic Encyclopedia of Type Strains, Phase IV (KMG-IV): sequencing the most valuable type-strain genomes for metagenomic binning, comparative biology and taxonomic classification.</title>
        <authorList>
            <person name="Goeker M."/>
        </authorList>
    </citation>
    <scope>NUCLEOTIDE SEQUENCE [LARGE SCALE GENOMIC DNA]</scope>
    <source>
        <strain evidence="3 5">DSM 101483</strain>
    </source>
</reference>
<dbReference type="PRINTS" id="PR01100">
    <property type="entry name" value="SHIKIMTKNASE"/>
</dbReference>
<dbReference type="InterPro" id="IPR027417">
    <property type="entry name" value="P-loop_NTPase"/>
</dbReference>
<keyword evidence="1" id="KW-0057">Aromatic amino acid biosynthesis</keyword>
<name>A0A126QNX6_9BACT</name>
<evidence type="ECO:0000313" key="2">
    <source>
        <dbReference type="EMBL" id="AMK11446.1"/>
    </source>
</evidence>
<dbReference type="Pfam" id="PF01202">
    <property type="entry name" value="SKI"/>
    <property type="match status" value="1"/>
</dbReference>
<dbReference type="CDD" id="cd00464">
    <property type="entry name" value="SK"/>
    <property type="match status" value="1"/>
</dbReference>
<dbReference type="EC" id="2.7.1.71" evidence="1"/>
<accession>A0A126QNX6</accession>
<dbReference type="GO" id="GO:0009423">
    <property type="term" value="P:chorismate biosynthetic process"/>
    <property type="evidence" value="ECO:0007669"/>
    <property type="project" value="UniProtKB-UniRule"/>
</dbReference>
<feature type="binding site" evidence="1">
    <location>
        <begin position="12"/>
        <end position="17"/>
    </location>
    <ligand>
        <name>ATP</name>
        <dbReference type="ChEBI" id="CHEBI:30616"/>
    </ligand>
</feature>
<dbReference type="HAMAP" id="MF_00109">
    <property type="entry name" value="Shikimate_kinase"/>
    <property type="match status" value="1"/>
</dbReference>
<dbReference type="GO" id="GO:0004765">
    <property type="term" value="F:shikimate kinase activity"/>
    <property type="evidence" value="ECO:0007669"/>
    <property type="project" value="UniProtKB-UniRule"/>
</dbReference>
<evidence type="ECO:0000313" key="5">
    <source>
        <dbReference type="Proteomes" id="UP000295506"/>
    </source>
</evidence>
<keyword evidence="4" id="KW-1185">Reference proteome</keyword>
<dbReference type="NCBIfam" id="NF002988">
    <property type="entry name" value="PRK03731.1"/>
    <property type="match status" value="1"/>
</dbReference>
<keyword evidence="1" id="KW-0479">Metal-binding</keyword>
<keyword evidence="1" id="KW-0028">Amino-acid biosynthesis</keyword>
<dbReference type="GO" id="GO:0009073">
    <property type="term" value="P:aromatic amino acid family biosynthetic process"/>
    <property type="evidence" value="ECO:0007669"/>
    <property type="project" value="UniProtKB-KW"/>
</dbReference>
<dbReference type="KEGG" id="dej:AWY79_10115"/>
<proteinExistence type="inferred from homology"/>
<keyword evidence="1" id="KW-0547">Nucleotide-binding</keyword>
<comment type="cofactor">
    <cofactor evidence="1">
        <name>Mg(2+)</name>
        <dbReference type="ChEBI" id="CHEBI:18420"/>
    </cofactor>
    <text evidence="1">Binds 1 Mg(2+) ion per subunit.</text>
</comment>
<comment type="subcellular location">
    <subcellularLocation>
        <location evidence="1">Cytoplasm</location>
    </subcellularLocation>
</comment>
<dbReference type="AlphaFoldDB" id="A0A126QNX6"/>
<comment type="pathway">
    <text evidence="1">Metabolic intermediate biosynthesis; chorismate biosynthesis; chorismate from D-erythrose 4-phosphate and phosphoenolpyruvate: step 5/7.</text>
</comment>
<dbReference type="Gene3D" id="3.40.50.300">
    <property type="entry name" value="P-loop containing nucleotide triphosphate hydrolases"/>
    <property type="match status" value="1"/>
</dbReference>
<dbReference type="PANTHER" id="PTHR21087:SF21">
    <property type="entry name" value="SHIKIMATE KINASE 2"/>
    <property type="match status" value="1"/>
</dbReference>
<keyword evidence="1" id="KW-0808">Transferase</keyword>
<protein>
    <recommendedName>
        <fullName evidence="1">Shikimate kinase</fullName>
        <shortName evidence="1">SK</shortName>
        <ecNumber evidence="1">2.7.1.71</ecNumber>
    </recommendedName>
</protein>
<dbReference type="PANTHER" id="PTHR21087">
    <property type="entry name" value="SHIKIMATE KINASE"/>
    <property type="match status" value="1"/>
</dbReference>
<comment type="caution">
    <text evidence="1">Lacks conserved residue(s) required for the propagation of feature annotation.</text>
</comment>
<keyword evidence="1" id="KW-0963">Cytoplasm</keyword>
<evidence type="ECO:0000313" key="3">
    <source>
        <dbReference type="EMBL" id="TDT89839.1"/>
    </source>
</evidence>
<dbReference type="RefSeq" id="WP_066803161.1">
    <property type="nucleotide sequence ID" value="NZ_CP014206.1"/>
</dbReference>
<dbReference type="GO" id="GO:0005829">
    <property type="term" value="C:cytosol"/>
    <property type="evidence" value="ECO:0007669"/>
    <property type="project" value="TreeGrafter"/>
</dbReference>
<feature type="binding site" evidence="1">
    <location>
        <position position="80"/>
    </location>
    <ligand>
        <name>substrate</name>
    </ligand>
</feature>
<keyword evidence="1" id="KW-0460">Magnesium</keyword>
<feature type="binding site" evidence="1">
    <location>
        <position position="16"/>
    </location>
    <ligand>
        <name>Mg(2+)</name>
        <dbReference type="ChEBI" id="CHEBI:18420"/>
    </ligand>
</feature>
<dbReference type="Proteomes" id="UP000295506">
    <property type="component" value="Unassembled WGS sequence"/>
</dbReference>
<comment type="catalytic activity">
    <reaction evidence="1">
        <text>shikimate + ATP = 3-phosphoshikimate + ADP + H(+)</text>
        <dbReference type="Rhea" id="RHEA:13121"/>
        <dbReference type="ChEBI" id="CHEBI:15378"/>
        <dbReference type="ChEBI" id="CHEBI:30616"/>
        <dbReference type="ChEBI" id="CHEBI:36208"/>
        <dbReference type="ChEBI" id="CHEBI:145989"/>
        <dbReference type="ChEBI" id="CHEBI:456216"/>
        <dbReference type="EC" id="2.7.1.71"/>
    </reaction>
</comment>
<feature type="binding site" evidence="1">
    <location>
        <position position="58"/>
    </location>
    <ligand>
        <name>substrate</name>
    </ligand>
</feature>
<comment type="similarity">
    <text evidence="1">Belongs to the shikimate kinase family.</text>
</comment>
<dbReference type="GO" id="GO:0005524">
    <property type="term" value="F:ATP binding"/>
    <property type="evidence" value="ECO:0007669"/>
    <property type="project" value="UniProtKB-UniRule"/>
</dbReference>
<comment type="subunit">
    <text evidence="1">Monomer.</text>
</comment>
<dbReference type="EMBL" id="CP014206">
    <property type="protein sequence ID" value="AMK11446.1"/>
    <property type="molecule type" value="Genomic_DNA"/>
</dbReference>
<dbReference type="InterPro" id="IPR031322">
    <property type="entry name" value="Shikimate/glucono_kinase"/>
</dbReference>
<sequence length="171" mass="18294">MGRNVFLIGPRACGKTSVGKLLAALLGTEFVDTDHALVERVGMDIAAYVAAHGWDAFRDREAETLAREARPGGRVIGCGGGIVLRPENREVLATGVTIYLKADAEELARRLKLDPLEAQRPSLTGKSLADEVREVLAQRAPLYEGCADHIVSGPDPRTVAELALQAVNSHS</sequence>
<dbReference type="OrthoDB" id="9800332at2"/>
<feature type="binding site" evidence="1">
    <location>
        <position position="34"/>
    </location>
    <ligand>
        <name>substrate</name>
    </ligand>
</feature>